<dbReference type="PANTHER" id="PTHR19303:SF74">
    <property type="entry name" value="POGO TRANSPOSABLE ELEMENT WITH KRAB DOMAIN"/>
    <property type="match status" value="1"/>
</dbReference>
<dbReference type="GO" id="GO:0005634">
    <property type="term" value="C:nucleus"/>
    <property type="evidence" value="ECO:0007669"/>
    <property type="project" value="TreeGrafter"/>
</dbReference>
<keyword evidence="4" id="KW-1185">Reference proteome</keyword>
<dbReference type="PANTHER" id="PTHR19303">
    <property type="entry name" value="TRANSPOSON"/>
    <property type="match status" value="1"/>
</dbReference>
<dbReference type="InterPro" id="IPR050863">
    <property type="entry name" value="CenT-Element_Derived"/>
</dbReference>
<dbReference type="STRING" id="407821.A0A087UHM5"/>
<protein>
    <submittedName>
        <fullName evidence="3">Pogo transposable element with KRAB</fullName>
    </submittedName>
</protein>
<reference evidence="3 4" key="1">
    <citation type="submission" date="2013-11" db="EMBL/GenBank/DDBJ databases">
        <title>Genome sequencing of Stegodyphus mimosarum.</title>
        <authorList>
            <person name="Bechsgaard J."/>
        </authorList>
    </citation>
    <scope>NUCLEOTIDE SEQUENCE [LARGE SCALE GENOMIC DNA]</scope>
</reference>
<dbReference type="Pfam" id="PF03184">
    <property type="entry name" value="DDE_1"/>
    <property type="match status" value="1"/>
</dbReference>
<evidence type="ECO:0000259" key="2">
    <source>
        <dbReference type="Pfam" id="PF03184"/>
    </source>
</evidence>
<proteinExistence type="predicted"/>
<feature type="non-terminal residue" evidence="3">
    <location>
        <position position="515"/>
    </location>
</feature>
<dbReference type="OrthoDB" id="10035668at2759"/>
<accession>A0A087UHM5</accession>
<dbReference type="EMBL" id="KK119838">
    <property type="protein sequence ID" value="KFM76864.1"/>
    <property type="molecule type" value="Genomic_DNA"/>
</dbReference>
<sequence length="515" mass="57692">MPVTHLQDKAMAKEMKALMDMLAALKARQDEMIAEMKAEREKRKVGREKVREQLQQMKEELAEETGTIKEDAKVPKFASEESKEGEIRGIANQLPEKSQEMMNETSNGVKGKEGKHEEIKDGKEAFDSQVPEVETEENENATVKIIETDSEVTKSQLASIEPSENSCDSEMEEADVQLTQSDPVLQENLPTSQTVCVSYNEDCVDMDSILNQDTSVCKGSDCIHDPGANIGIGSQETEENKHVATAKITKVNCTHDANKLQSGERTVSDLPVHEKSERTESSDCDMKNRNTPENCSGKVFDPEFKRSVYEDVNGFIFKSFDVYCSLLKTVDETGAKTVSVLTTGHERTSFTCVLACAANGDKLKPMIIFKQKTIPKGDFPNDVIICANENGWMCDTIMHEWLQKVFQCRKGSFFQPKGLLIMDSMRAHLLESVKTRCQKLSTTVAMIPGGLTKILQPLDLSGNKSFKAEVRERWEHWMSEGLHTYTKSGKMRRASYGLGWGWVIQLWQSTRGLSA</sequence>
<name>A0A087UHM5_STEMI</name>
<feature type="domain" description="DDE-1" evidence="2">
    <location>
        <begin position="352"/>
        <end position="488"/>
    </location>
</feature>
<dbReference type="GO" id="GO:0003677">
    <property type="term" value="F:DNA binding"/>
    <property type="evidence" value="ECO:0007669"/>
    <property type="project" value="TreeGrafter"/>
</dbReference>
<organism evidence="3 4">
    <name type="scientific">Stegodyphus mimosarum</name>
    <name type="common">African social velvet spider</name>
    <dbReference type="NCBI Taxonomy" id="407821"/>
    <lineage>
        <taxon>Eukaryota</taxon>
        <taxon>Metazoa</taxon>
        <taxon>Ecdysozoa</taxon>
        <taxon>Arthropoda</taxon>
        <taxon>Chelicerata</taxon>
        <taxon>Arachnida</taxon>
        <taxon>Araneae</taxon>
        <taxon>Araneomorphae</taxon>
        <taxon>Entelegynae</taxon>
        <taxon>Eresoidea</taxon>
        <taxon>Eresidae</taxon>
        <taxon>Stegodyphus</taxon>
    </lineage>
</organism>
<evidence type="ECO:0000256" key="1">
    <source>
        <dbReference type="SAM" id="MobiDB-lite"/>
    </source>
</evidence>
<feature type="compositionally biased region" description="Basic and acidic residues" evidence="1">
    <location>
        <begin position="110"/>
        <end position="126"/>
    </location>
</feature>
<gene>
    <name evidence="3" type="ORF">X975_16016</name>
</gene>
<feature type="compositionally biased region" description="Basic and acidic residues" evidence="1">
    <location>
        <begin position="59"/>
        <end position="87"/>
    </location>
</feature>
<feature type="compositionally biased region" description="Basic and acidic residues" evidence="1">
    <location>
        <begin position="271"/>
        <end position="288"/>
    </location>
</feature>
<dbReference type="InterPro" id="IPR004875">
    <property type="entry name" value="DDE_SF_endonuclease_dom"/>
</dbReference>
<evidence type="ECO:0000313" key="3">
    <source>
        <dbReference type="EMBL" id="KFM76864.1"/>
    </source>
</evidence>
<feature type="region of interest" description="Disordered" evidence="1">
    <location>
        <begin position="59"/>
        <end position="139"/>
    </location>
</feature>
<evidence type="ECO:0000313" key="4">
    <source>
        <dbReference type="Proteomes" id="UP000054359"/>
    </source>
</evidence>
<feature type="region of interest" description="Disordered" evidence="1">
    <location>
        <begin position="261"/>
        <end position="288"/>
    </location>
</feature>
<dbReference type="Proteomes" id="UP000054359">
    <property type="component" value="Unassembled WGS sequence"/>
</dbReference>
<dbReference type="AlphaFoldDB" id="A0A087UHM5"/>